<comment type="caution">
    <text evidence="1">The sequence shown here is derived from an EMBL/GenBank/DDBJ whole genome shotgun (WGS) entry which is preliminary data.</text>
</comment>
<dbReference type="Gene3D" id="3.30.70.100">
    <property type="match status" value="1"/>
</dbReference>
<dbReference type="NCBIfam" id="TIGR02118">
    <property type="entry name" value="EthD family reductase"/>
    <property type="match status" value="1"/>
</dbReference>
<dbReference type="PANTHER" id="PTHR40260:SF2">
    <property type="entry name" value="BLR8190 PROTEIN"/>
    <property type="match status" value="1"/>
</dbReference>
<dbReference type="InterPro" id="IPR011008">
    <property type="entry name" value="Dimeric_a/b-barrel"/>
</dbReference>
<protein>
    <submittedName>
        <fullName evidence="1">Ethyl tert-butyl ether degradation EthD</fullName>
    </submittedName>
</protein>
<proteinExistence type="predicted"/>
<sequence>MTTLIVTYLNAEGATFDREYYLSTHAPLVRSAWSEFGLQSAEVLFPSSDPQPFACLAILRFSDQAGINMALSSAKAAEVIGDVKNFTNIAPSIFCADD</sequence>
<reference evidence="1" key="1">
    <citation type="submission" date="2016-01" db="EMBL/GenBank/DDBJ databases">
        <authorList>
            <person name="Peeters C."/>
        </authorList>
    </citation>
    <scope>NUCLEOTIDE SEQUENCE [LARGE SCALE GENOMIC DNA]</scope>
    <source>
        <strain evidence="1">LMG 29318</strain>
    </source>
</reference>
<keyword evidence="2" id="KW-1185">Reference proteome</keyword>
<dbReference type="PANTHER" id="PTHR40260">
    <property type="entry name" value="BLR8190 PROTEIN"/>
    <property type="match status" value="1"/>
</dbReference>
<accession>A0A158C3H1</accession>
<dbReference type="EMBL" id="FCOF02000022">
    <property type="protein sequence ID" value="SAK76904.1"/>
    <property type="molecule type" value="Genomic_DNA"/>
</dbReference>
<gene>
    <name evidence="1" type="ORF">AWB75_04445</name>
</gene>
<evidence type="ECO:0000313" key="1">
    <source>
        <dbReference type="EMBL" id="SAK76904.1"/>
    </source>
</evidence>
<dbReference type="SUPFAM" id="SSF54909">
    <property type="entry name" value="Dimeric alpha+beta barrel"/>
    <property type="match status" value="1"/>
</dbReference>
<organism evidence="1 2">
    <name type="scientific">Caballeronia catudaia</name>
    <dbReference type="NCBI Taxonomy" id="1777136"/>
    <lineage>
        <taxon>Bacteria</taxon>
        <taxon>Pseudomonadati</taxon>
        <taxon>Pseudomonadota</taxon>
        <taxon>Betaproteobacteria</taxon>
        <taxon>Burkholderiales</taxon>
        <taxon>Burkholderiaceae</taxon>
        <taxon>Caballeronia</taxon>
    </lineage>
</organism>
<dbReference type="GO" id="GO:0016491">
    <property type="term" value="F:oxidoreductase activity"/>
    <property type="evidence" value="ECO:0007669"/>
    <property type="project" value="InterPro"/>
</dbReference>
<dbReference type="OrthoDB" id="5343971at2"/>
<dbReference type="InterPro" id="IPR009799">
    <property type="entry name" value="EthD_dom"/>
</dbReference>
<name>A0A158C3H1_9BURK</name>
<dbReference type="Proteomes" id="UP000054870">
    <property type="component" value="Unassembled WGS sequence"/>
</dbReference>
<evidence type="ECO:0000313" key="2">
    <source>
        <dbReference type="Proteomes" id="UP000054870"/>
    </source>
</evidence>
<dbReference type="AlphaFoldDB" id="A0A158C3H1"/>
<dbReference type="RefSeq" id="WP_061126215.1">
    <property type="nucleotide sequence ID" value="NZ_FCOF02000022.1"/>
</dbReference>